<name>A0A2U0SGN1_9SPHN</name>
<reference evidence="3 4" key="1">
    <citation type="submission" date="2018-05" db="EMBL/GenBank/DDBJ databases">
        <title>Description of Sphingomonas pokkalii sp nov, isolated from the rhizosphere of saline tolerant pokkali rice and its draft genome analysis.</title>
        <authorList>
            <person name="Menon R."/>
            <person name="Kumari S."/>
            <person name="Rameshkumar N."/>
        </authorList>
    </citation>
    <scope>NUCLEOTIDE SEQUENCE [LARGE SCALE GENOMIC DNA]</scope>
    <source>
        <strain evidence="3 4">L3B27</strain>
    </source>
</reference>
<dbReference type="Proteomes" id="UP000245890">
    <property type="component" value="Unassembled WGS sequence"/>
</dbReference>
<dbReference type="Gene3D" id="1.10.10.2520">
    <property type="entry name" value="Cell wall hydrolase SleB, domain 1"/>
    <property type="match status" value="1"/>
</dbReference>
<dbReference type="EMBL" id="QENQ01000001">
    <property type="protein sequence ID" value="PVX30481.1"/>
    <property type="molecule type" value="Genomic_DNA"/>
</dbReference>
<dbReference type="Pfam" id="PF07486">
    <property type="entry name" value="Hydrolase_2"/>
    <property type="match status" value="1"/>
</dbReference>
<proteinExistence type="predicted"/>
<evidence type="ECO:0000313" key="4">
    <source>
        <dbReference type="Proteomes" id="UP000245890"/>
    </source>
</evidence>
<protein>
    <submittedName>
        <fullName evidence="3">Cell wall hydrolase</fullName>
    </submittedName>
</protein>
<evidence type="ECO:0000259" key="2">
    <source>
        <dbReference type="Pfam" id="PF07486"/>
    </source>
</evidence>
<dbReference type="InterPro" id="IPR011105">
    <property type="entry name" value="Cell_wall_hydrolase_SleB"/>
</dbReference>
<dbReference type="RefSeq" id="WP_116469891.1">
    <property type="nucleotide sequence ID" value="NZ_QENQ01000001.1"/>
</dbReference>
<gene>
    <name evidence="3" type="ORF">DD559_14935</name>
</gene>
<keyword evidence="3" id="KW-0378">Hydrolase</keyword>
<organism evidence="3 4">
    <name type="scientific">Sphingomonas pokkalii</name>
    <dbReference type="NCBI Taxonomy" id="2175090"/>
    <lineage>
        <taxon>Bacteria</taxon>
        <taxon>Pseudomonadati</taxon>
        <taxon>Pseudomonadota</taxon>
        <taxon>Alphaproteobacteria</taxon>
        <taxon>Sphingomonadales</taxon>
        <taxon>Sphingomonadaceae</taxon>
        <taxon>Sphingomonas</taxon>
    </lineage>
</organism>
<feature type="region of interest" description="Disordered" evidence="1">
    <location>
        <begin position="273"/>
        <end position="332"/>
    </location>
</feature>
<accession>A0A2U0SGN1</accession>
<dbReference type="OrthoDB" id="9785345at2"/>
<sequence length="332" mass="34651">MISHARRSSLALLGFGVIVGGAGAALLLSSFGPAELLAPVPESLPATGQTGAESLPAIESFLPDQNLALDPDAARARNQALPFDRGPNPPAQPFQANWLAPAELEQGLECLTAAIYYEATTESVAGQRAVAQVVLNRLRHPRFPKRICDVVYQGAERHTGCQFTFACDGSLARPHIPRRWLIAKAIANAALHGAISASVGQATHYHAAYVFARWAPELRKVAMIGTHIFYAPHQRYGAFPLTVTAPAPIPTATPGPVPTLSLPPVAAPAIATSTAPRAEPSPQAARAGGTPPMAAASPAAAPSPIPSPKAQSAAPAFPIRRAPRRLPLPGQD</sequence>
<keyword evidence="4" id="KW-1185">Reference proteome</keyword>
<evidence type="ECO:0000313" key="3">
    <source>
        <dbReference type="EMBL" id="PVX30481.1"/>
    </source>
</evidence>
<feature type="domain" description="Cell wall hydrolase SleB" evidence="2">
    <location>
        <begin position="122"/>
        <end position="230"/>
    </location>
</feature>
<feature type="compositionally biased region" description="Low complexity" evidence="1">
    <location>
        <begin position="308"/>
        <end position="332"/>
    </location>
</feature>
<evidence type="ECO:0000256" key="1">
    <source>
        <dbReference type="SAM" id="MobiDB-lite"/>
    </source>
</evidence>
<dbReference type="InterPro" id="IPR042047">
    <property type="entry name" value="SleB_dom1"/>
</dbReference>
<dbReference type="GO" id="GO:0016787">
    <property type="term" value="F:hydrolase activity"/>
    <property type="evidence" value="ECO:0007669"/>
    <property type="project" value="UniProtKB-KW"/>
</dbReference>
<comment type="caution">
    <text evidence="3">The sequence shown here is derived from an EMBL/GenBank/DDBJ whole genome shotgun (WGS) entry which is preliminary data.</text>
</comment>
<feature type="compositionally biased region" description="Low complexity" evidence="1">
    <location>
        <begin position="291"/>
        <end position="300"/>
    </location>
</feature>
<dbReference type="AlphaFoldDB" id="A0A2U0SGN1"/>